<gene>
    <name evidence="7" type="ORF">QF030_007818</name>
</gene>
<comment type="subcellular location">
    <subcellularLocation>
        <location evidence="1">Membrane</location>
        <topology evidence="1">Multi-pass membrane protein</topology>
    </subcellularLocation>
</comment>
<feature type="transmembrane region" description="Helical" evidence="6">
    <location>
        <begin position="113"/>
        <end position="130"/>
    </location>
</feature>
<keyword evidence="4 6" id="KW-0472">Membrane</keyword>
<dbReference type="GO" id="GO:0047295">
    <property type="term" value="F:geranylgeranylglycerol-phosphate geranylgeranyltransferase activity"/>
    <property type="evidence" value="ECO:0007669"/>
    <property type="project" value="UniProtKB-EC"/>
</dbReference>
<name>A0ABU0P4I9_STRRH</name>
<reference evidence="7 8" key="1">
    <citation type="submission" date="2023-07" db="EMBL/GenBank/DDBJ databases">
        <title>Comparative genomics of wheat-associated soil bacteria to identify genetic determinants of phenazine resistance.</title>
        <authorList>
            <person name="Mouncey N."/>
        </authorList>
    </citation>
    <scope>NUCLEOTIDE SEQUENCE [LARGE SCALE GENOMIC DNA]</scope>
    <source>
        <strain evidence="7 8">B2I6</strain>
    </source>
</reference>
<organism evidence="7 8">
    <name type="scientific">Streptomyces rishiriensis</name>
    <dbReference type="NCBI Taxonomy" id="68264"/>
    <lineage>
        <taxon>Bacteria</taxon>
        <taxon>Bacillati</taxon>
        <taxon>Actinomycetota</taxon>
        <taxon>Actinomycetes</taxon>
        <taxon>Kitasatosporales</taxon>
        <taxon>Streptomycetaceae</taxon>
        <taxon>Streptomyces</taxon>
    </lineage>
</organism>
<dbReference type="Pfam" id="PF01040">
    <property type="entry name" value="UbiA"/>
    <property type="match status" value="1"/>
</dbReference>
<dbReference type="CDD" id="cd13956">
    <property type="entry name" value="PT_UbiA"/>
    <property type="match status" value="1"/>
</dbReference>
<dbReference type="InterPro" id="IPR050475">
    <property type="entry name" value="Prenyltransferase_related"/>
</dbReference>
<dbReference type="PANTHER" id="PTHR42723:SF1">
    <property type="entry name" value="CHLOROPHYLL SYNTHASE, CHLOROPLASTIC"/>
    <property type="match status" value="1"/>
</dbReference>
<dbReference type="EMBL" id="JAUSWV010000002">
    <property type="protein sequence ID" value="MDQ0585640.1"/>
    <property type="molecule type" value="Genomic_DNA"/>
</dbReference>
<evidence type="ECO:0000313" key="8">
    <source>
        <dbReference type="Proteomes" id="UP001230654"/>
    </source>
</evidence>
<feature type="transmembrane region" description="Helical" evidence="6">
    <location>
        <begin position="47"/>
        <end position="66"/>
    </location>
</feature>
<dbReference type="InterPro" id="IPR000537">
    <property type="entry name" value="UbiA_prenyltransferase"/>
</dbReference>
<evidence type="ECO:0000256" key="3">
    <source>
        <dbReference type="ARBA" id="ARBA00022989"/>
    </source>
</evidence>
<feature type="transmembrane region" description="Helical" evidence="6">
    <location>
        <begin position="87"/>
        <end position="107"/>
    </location>
</feature>
<evidence type="ECO:0000256" key="4">
    <source>
        <dbReference type="ARBA" id="ARBA00023136"/>
    </source>
</evidence>
<comment type="caution">
    <text evidence="7">The sequence shown here is derived from an EMBL/GenBank/DDBJ whole genome shotgun (WGS) entry which is preliminary data.</text>
</comment>
<dbReference type="PANTHER" id="PTHR42723">
    <property type="entry name" value="CHLOROPHYLL SYNTHASE"/>
    <property type="match status" value="1"/>
</dbReference>
<evidence type="ECO:0000256" key="2">
    <source>
        <dbReference type="ARBA" id="ARBA00022692"/>
    </source>
</evidence>
<keyword evidence="8" id="KW-1185">Reference proteome</keyword>
<sequence length="338" mass="34874">MSGRRSATTLMAHVRTWRPYTLWYVGLVGLAGHAIATDGHAAPELAAAWAVPTLVWVAAHYLGDYLDRELDAISKPQRPIPSGLIRPRTAVWCGTVLAMAAVVTAAVVNYRTLVVTAAGIGGAMAYNGFFKAKGLLGNLVRGSLTGGALVFGAMTASAHPPVEILLFVPVFWAHDAASNLVGTLRDVSGDRAGGYATFPVRHGLRTAVRTAAGLYALAVSVAAAGLLTMPGDREGGLVTLLIAAGLGGGAFGMLYASGPEPAAHLALRSHEVLVVERMVLAAAFLVPSLGGLVTLGILAPMLAATLGTQQAMRSRYEFPHGVAAPPGEDTATAPARFP</sequence>
<keyword evidence="2 6" id="KW-0812">Transmembrane</keyword>
<feature type="transmembrane region" description="Helical" evidence="6">
    <location>
        <begin position="142"/>
        <end position="162"/>
    </location>
</feature>
<evidence type="ECO:0000313" key="7">
    <source>
        <dbReference type="EMBL" id="MDQ0585640.1"/>
    </source>
</evidence>
<evidence type="ECO:0000256" key="1">
    <source>
        <dbReference type="ARBA" id="ARBA00004141"/>
    </source>
</evidence>
<feature type="transmembrane region" description="Helical" evidence="6">
    <location>
        <begin position="278"/>
        <end position="306"/>
    </location>
</feature>
<dbReference type="Proteomes" id="UP001230654">
    <property type="component" value="Unassembled WGS sequence"/>
</dbReference>
<dbReference type="EC" id="2.5.1.42" evidence="7"/>
<feature type="transmembrane region" description="Helical" evidence="6">
    <location>
        <begin position="236"/>
        <end position="258"/>
    </location>
</feature>
<dbReference type="Gene3D" id="1.10.357.140">
    <property type="entry name" value="UbiA prenyltransferase"/>
    <property type="match status" value="1"/>
</dbReference>
<keyword evidence="3 6" id="KW-1133">Transmembrane helix</keyword>
<dbReference type="InterPro" id="IPR044878">
    <property type="entry name" value="UbiA_sf"/>
</dbReference>
<accession>A0ABU0P4I9</accession>
<protein>
    <submittedName>
        <fullName evidence="7">Geranylgeranylglycerol-phosphate geranylgeranyltransferase</fullName>
        <ecNumber evidence="7">2.5.1.42</ecNumber>
    </submittedName>
</protein>
<evidence type="ECO:0000256" key="6">
    <source>
        <dbReference type="SAM" id="Phobius"/>
    </source>
</evidence>
<dbReference type="RefSeq" id="WP_307167313.1">
    <property type="nucleotide sequence ID" value="NZ_JAUSWV010000002.1"/>
</dbReference>
<keyword evidence="7" id="KW-0808">Transferase</keyword>
<evidence type="ECO:0000256" key="5">
    <source>
        <dbReference type="SAM" id="MobiDB-lite"/>
    </source>
</evidence>
<feature type="transmembrane region" description="Helical" evidence="6">
    <location>
        <begin position="21"/>
        <end position="41"/>
    </location>
</feature>
<proteinExistence type="predicted"/>
<feature type="transmembrane region" description="Helical" evidence="6">
    <location>
        <begin position="212"/>
        <end position="229"/>
    </location>
</feature>
<feature type="region of interest" description="Disordered" evidence="5">
    <location>
        <begin position="319"/>
        <end position="338"/>
    </location>
</feature>